<name>A0A645FCK8_9ZZZZ</name>
<comment type="caution">
    <text evidence="1">The sequence shown here is derived from an EMBL/GenBank/DDBJ whole genome shotgun (WGS) entry which is preliminary data.</text>
</comment>
<dbReference type="AlphaFoldDB" id="A0A645FCK8"/>
<organism evidence="1">
    <name type="scientific">bioreactor metagenome</name>
    <dbReference type="NCBI Taxonomy" id="1076179"/>
    <lineage>
        <taxon>unclassified sequences</taxon>
        <taxon>metagenomes</taxon>
        <taxon>ecological metagenomes</taxon>
    </lineage>
</organism>
<proteinExistence type="predicted"/>
<accession>A0A645FCK8</accession>
<sequence>MLHGVSFIGCHNLGYILVKGIARDLQQIFGILHLVFGSINSFRNRPYRVLFIVQISLFDQAFQNFVTIVLI</sequence>
<protein>
    <submittedName>
        <fullName evidence="1">Uncharacterized protein</fullName>
    </submittedName>
</protein>
<evidence type="ECO:0000313" key="1">
    <source>
        <dbReference type="EMBL" id="MPN10093.1"/>
    </source>
</evidence>
<gene>
    <name evidence="1" type="ORF">SDC9_157386</name>
</gene>
<dbReference type="EMBL" id="VSSQ01056232">
    <property type="protein sequence ID" value="MPN10093.1"/>
    <property type="molecule type" value="Genomic_DNA"/>
</dbReference>
<reference evidence="1" key="1">
    <citation type="submission" date="2019-08" db="EMBL/GenBank/DDBJ databases">
        <authorList>
            <person name="Kucharzyk K."/>
            <person name="Murdoch R.W."/>
            <person name="Higgins S."/>
            <person name="Loffler F."/>
        </authorList>
    </citation>
    <scope>NUCLEOTIDE SEQUENCE</scope>
</reference>